<evidence type="ECO:0000313" key="2">
    <source>
        <dbReference type="EMBL" id="KEZ90122.1"/>
    </source>
</evidence>
<dbReference type="InterPro" id="IPR001387">
    <property type="entry name" value="Cro/C1-type_HTH"/>
</dbReference>
<comment type="caution">
    <text evidence="2">The sequence shown here is derived from an EMBL/GenBank/DDBJ whole genome shotgun (WGS) entry which is preliminary data.</text>
</comment>
<dbReference type="EMBL" id="JPME01000013">
    <property type="protein sequence ID" value="KEZ90122.1"/>
    <property type="molecule type" value="Genomic_DNA"/>
</dbReference>
<dbReference type="OrthoDB" id="9807880at2"/>
<organism evidence="2 3">
    <name type="scientific">Lacrimispora celerecrescens</name>
    <dbReference type="NCBI Taxonomy" id="29354"/>
    <lineage>
        <taxon>Bacteria</taxon>
        <taxon>Bacillati</taxon>
        <taxon>Bacillota</taxon>
        <taxon>Clostridia</taxon>
        <taxon>Lachnospirales</taxon>
        <taxon>Lachnospiraceae</taxon>
        <taxon>Lacrimispora</taxon>
    </lineage>
</organism>
<dbReference type="AlphaFoldDB" id="A0A084JMD8"/>
<proteinExistence type="predicted"/>
<evidence type="ECO:0000259" key="1">
    <source>
        <dbReference type="Pfam" id="PF13443"/>
    </source>
</evidence>
<reference evidence="2 3" key="1">
    <citation type="submission" date="2014-07" db="EMBL/GenBank/DDBJ databases">
        <title>Draft genome of Clostridium celerecrescens 152B isolated from sediments associated with methane hydrate from Krishna Godavari basin.</title>
        <authorList>
            <person name="Honkalas V.S."/>
            <person name="Dabir A.P."/>
            <person name="Arora P."/>
            <person name="Dhakephalkar P.K."/>
        </authorList>
    </citation>
    <scope>NUCLEOTIDE SEQUENCE [LARGE SCALE GENOMIC DNA]</scope>
    <source>
        <strain evidence="2 3">152B</strain>
    </source>
</reference>
<evidence type="ECO:0000313" key="3">
    <source>
        <dbReference type="Proteomes" id="UP000028525"/>
    </source>
</evidence>
<feature type="domain" description="HTH cro/C1-type" evidence="1">
    <location>
        <begin position="6"/>
        <end position="67"/>
    </location>
</feature>
<gene>
    <name evidence="2" type="ORF">IO98_11595</name>
</gene>
<dbReference type="Proteomes" id="UP000028525">
    <property type="component" value="Unassembled WGS sequence"/>
</dbReference>
<dbReference type="Pfam" id="PF13443">
    <property type="entry name" value="HTH_26"/>
    <property type="match status" value="1"/>
</dbReference>
<keyword evidence="3" id="KW-1185">Reference proteome</keyword>
<protein>
    <submittedName>
        <fullName evidence="2">Transcriptional regulator</fullName>
    </submittedName>
</protein>
<accession>A0A084JMD8</accession>
<dbReference type="RefSeq" id="WP_038281075.1">
    <property type="nucleotide sequence ID" value="NZ_JPME01000013.1"/>
</dbReference>
<dbReference type="STRING" id="29354.IO98_11595"/>
<name>A0A084JMD8_9FIRM</name>
<sequence>MLKYDKLIKLLKDNGYTSYKVKKDGIMGQNAYTTLMNGSAKLSADIIDRWCKEFDCQPGDLMEYIPDEE</sequence>